<dbReference type="EC" id="2.7.1.-" evidence="4"/>
<dbReference type="PANTHER" id="PTHR43095">
    <property type="entry name" value="SUGAR KINASE"/>
    <property type="match status" value="1"/>
</dbReference>
<dbReference type="EC" id="2.7.1.53" evidence="4"/>
<keyword evidence="3 4" id="KW-0418">Kinase</keyword>
<dbReference type="EMBL" id="LT906454">
    <property type="protein sequence ID" value="SNV45545.1"/>
    <property type="molecule type" value="Genomic_DNA"/>
</dbReference>
<dbReference type="InterPro" id="IPR043129">
    <property type="entry name" value="ATPase_NBD"/>
</dbReference>
<comment type="similarity">
    <text evidence="1">Belongs to the FGGY kinase family.</text>
</comment>
<proteinExistence type="inferred from homology"/>
<dbReference type="Proteomes" id="UP000215144">
    <property type="component" value="Chromosome 1"/>
</dbReference>
<gene>
    <name evidence="4" type="primary">lyx_1</name>
    <name evidence="4" type="ORF">SAMEA4504048_02035</name>
</gene>
<dbReference type="InterPro" id="IPR050406">
    <property type="entry name" value="FGGY_Carb_Kinase"/>
</dbReference>
<reference evidence="4 5" key="1">
    <citation type="submission" date="2017-06" db="EMBL/GenBank/DDBJ databases">
        <authorList>
            <consortium name="Pathogen Informatics"/>
        </authorList>
    </citation>
    <scope>NUCLEOTIDE SEQUENCE [LARGE SCALE GENOMIC DNA]</scope>
    <source>
        <strain evidence="4 5">NCTC11291</strain>
    </source>
</reference>
<evidence type="ECO:0000256" key="1">
    <source>
        <dbReference type="ARBA" id="ARBA00009156"/>
    </source>
</evidence>
<dbReference type="Gene3D" id="3.30.420.40">
    <property type="match status" value="1"/>
</dbReference>
<protein>
    <submittedName>
        <fullName evidence="4">Carbohydrate kinase</fullName>
        <ecNumber evidence="4">2.7.1.-</ecNumber>
        <ecNumber evidence="4">2.7.1.53</ecNumber>
    </submittedName>
</protein>
<evidence type="ECO:0000313" key="4">
    <source>
        <dbReference type="EMBL" id="SNV45545.1"/>
    </source>
</evidence>
<organism evidence="4 5">
    <name type="scientific">Streptococcus acidominimus</name>
    <dbReference type="NCBI Taxonomy" id="1326"/>
    <lineage>
        <taxon>Bacteria</taxon>
        <taxon>Bacillati</taxon>
        <taxon>Bacillota</taxon>
        <taxon>Bacilli</taxon>
        <taxon>Lactobacillales</taxon>
        <taxon>Streptococcaceae</taxon>
        <taxon>Streptococcus</taxon>
    </lineage>
</organism>
<sequence>MQAKVKNQKLFECLGGATNSKAWVQLFADVLEIPIETVEGSEIGGLGGAIACLQAIEHLSLAQAIQTMVTVKEHFVPNSKESLIYTKKYEVYQHLLDQLDPVWESVKSLQILANKKEGEK</sequence>
<dbReference type="SUPFAM" id="SSF53067">
    <property type="entry name" value="Actin-like ATPase domain"/>
    <property type="match status" value="1"/>
</dbReference>
<dbReference type="GO" id="GO:0008744">
    <property type="term" value="F:L-xylulokinase activity"/>
    <property type="evidence" value="ECO:0007669"/>
    <property type="project" value="UniProtKB-EC"/>
</dbReference>
<dbReference type="KEGG" id="saco:SAME_02035"/>
<evidence type="ECO:0000256" key="2">
    <source>
        <dbReference type="ARBA" id="ARBA00022679"/>
    </source>
</evidence>
<dbReference type="PANTHER" id="PTHR43095:SF5">
    <property type="entry name" value="XYLULOSE KINASE"/>
    <property type="match status" value="1"/>
</dbReference>
<keyword evidence="2 4" id="KW-0808">Transferase</keyword>
<evidence type="ECO:0000256" key="3">
    <source>
        <dbReference type="ARBA" id="ARBA00022777"/>
    </source>
</evidence>
<evidence type="ECO:0000313" key="5">
    <source>
        <dbReference type="Proteomes" id="UP000215144"/>
    </source>
</evidence>
<accession>A0A239XFT9</accession>
<name>A0A239XFT9_STRAI</name>
<dbReference type="AlphaFoldDB" id="A0A239XFT9"/>